<dbReference type="InterPro" id="IPR050123">
    <property type="entry name" value="Prok_molybdopt-oxidoreductase"/>
</dbReference>
<dbReference type="Gene3D" id="2.40.40.20">
    <property type="match status" value="1"/>
</dbReference>
<evidence type="ECO:0000259" key="7">
    <source>
        <dbReference type="PROSITE" id="PS51669"/>
    </source>
</evidence>
<dbReference type="Gene3D" id="3.40.50.740">
    <property type="match status" value="1"/>
</dbReference>
<proteinExistence type="predicted"/>
<organism evidence="8 9">
    <name type="scientific">Gordonia rubripertincta</name>
    <name type="common">Rhodococcus corallinus</name>
    <dbReference type="NCBI Taxonomy" id="36822"/>
    <lineage>
        <taxon>Bacteria</taxon>
        <taxon>Bacillati</taxon>
        <taxon>Actinomycetota</taxon>
        <taxon>Actinomycetes</taxon>
        <taxon>Mycobacteriales</taxon>
        <taxon>Gordoniaceae</taxon>
        <taxon>Gordonia</taxon>
    </lineage>
</organism>
<evidence type="ECO:0000256" key="6">
    <source>
        <dbReference type="SAM" id="MobiDB-lite"/>
    </source>
</evidence>
<comment type="caution">
    <text evidence="8">The sequence shown here is derived from an EMBL/GenBank/DDBJ whole genome shotgun (WGS) entry which is preliminary data.</text>
</comment>
<feature type="region of interest" description="Disordered" evidence="6">
    <location>
        <begin position="44"/>
        <end position="79"/>
    </location>
</feature>
<reference evidence="8" key="1">
    <citation type="submission" date="2022-12" db="EMBL/GenBank/DDBJ databases">
        <authorList>
            <person name="Krivoruchko A.V."/>
            <person name="Elkin A."/>
        </authorList>
    </citation>
    <scope>NUCLEOTIDE SEQUENCE</scope>
    <source>
        <strain evidence="8">IEGM 1388</strain>
    </source>
</reference>
<dbReference type="PROSITE" id="PS51669">
    <property type="entry name" value="4FE4S_MOW_BIS_MGD"/>
    <property type="match status" value="1"/>
</dbReference>
<evidence type="ECO:0000313" key="8">
    <source>
        <dbReference type="EMBL" id="MCZ4548505.1"/>
    </source>
</evidence>
<dbReference type="Pfam" id="PF00384">
    <property type="entry name" value="Molybdopterin"/>
    <property type="match status" value="1"/>
</dbReference>
<protein>
    <submittedName>
        <fullName evidence="8">Molybdopterin-dependent oxidoreductase</fullName>
    </submittedName>
</protein>
<keyword evidence="1" id="KW-0004">4Fe-4S</keyword>
<evidence type="ECO:0000256" key="2">
    <source>
        <dbReference type="ARBA" id="ARBA00022723"/>
    </source>
</evidence>
<keyword evidence="4" id="KW-0408">Iron</keyword>
<dbReference type="RefSeq" id="WP_301568966.1">
    <property type="nucleotide sequence ID" value="NZ_JAPWIE010000001.1"/>
</dbReference>
<accession>A0ABT4MND5</accession>
<dbReference type="PANTHER" id="PTHR43105">
    <property type="entry name" value="RESPIRATORY NITRATE REDUCTASE"/>
    <property type="match status" value="1"/>
</dbReference>
<dbReference type="Gene3D" id="2.20.25.90">
    <property type="entry name" value="ADC-like domains"/>
    <property type="match status" value="1"/>
</dbReference>
<dbReference type="SUPFAM" id="SSF53706">
    <property type="entry name" value="Formate dehydrogenase/DMSO reductase, domains 1-3"/>
    <property type="match status" value="1"/>
</dbReference>
<dbReference type="EMBL" id="JAPWIE010000001">
    <property type="protein sequence ID" value="MCZ4548505.1"/>
    <property type="molecule type" value="Genomic_DNA"/>
</dbReference>
<name>A0ABT4MND5_GORRU</name>
<keyword evidence="9" id="KW-1185">Reference proteome</keyword>
<dbReference type="InterPro" id="IPR009010">
    <property type="entry name" value="Asp_de-COase-like_dom_sf"/>
</dbReference>
<dbReference type="Proteomes" id="UP001067235">
    <property type="component" value="Unassembled WGS sequence"/>
</dbReference>
<evidence type="ECO:0000256" key="3">
    <source>
        <dbReference type="ARBA" id="ARBA00023002"/>
    </source>
</evidence>
<dbReference type="SUPFAM" id="SSF50692">
    <property type="entry name" value="ADC-like"/>
    <property type="match status" value="1"/>
</dbReference>
<dbReference type="InterPro" id="IPR006657">
    <property type="entry name" value="MoPterin_dinucl-bd_dom"/>
</dbReference>
<dbReference type="SMART" id="SM00926">
    <property type="entry name" value="Molybdop_Fe4S4"/>
    <property type="match status" value="1"/>
</dbReference>
<feature type="domain" description="4Fe-4S Mo/W bis-MGD-type" evidence="7">
    <location>
        <begin position="5"/>
        <end position="61"/>
    </location>
</feature>
<sequence>MLPNTSRHVSYCRLCASSCGVLVDVEDGRIGRILGDTHHPISGGYTCPKGRRGGDLTHGPGRLTTSMRRTDGTSSDGGRHVPVAAAEAVRDIAARLGEVVARHGPESVAMFTGTQHNFAALTPLMARAWFRGTGSHKLFSTMTIDQSAKWVVAERMGTYLGGRQRFEDADVWLLAGTNPVVSANGGDGDGAVVQNPSWTLRSARARGLRLIVIDPRRTETAALADIHLAPRPGTDAVLFAGLLHVILAEGLHDKDFTARYVSDFPQLTGTVSSVTPAVVERISAVPAEQVIETARVFAGGSRGMATSGTGVCMGPHSNVAEHLLVALNVVCGRYLREGEPADDRAVLTRQVPARAEVAPADRAYRRGFRSRIGGLRAIRGELPSGILADEILEPAPDRVRALIVSGGNPAAALPDRDKTLRALRSLDLLVCIDPWMSDTARLADYVIAPTTMYERADHTMIMEPFFPTPFAQFTPAVLTPPDGVVDDWRFFFDLAAASGQPIKFAGRLLDPDNPPTAEDLLAMAAERGRVPMNELAAAPHGRLAPRSDSVVGPADPERAEHRLTLMPDDVAAELRSALTENPASARYPLLLTVRRIREAVNSTGTRVPGLVPGGINPISVHPSDLSSLGLRDGQHVEVRSSSGKLRTRARSDSTLTRGTVTLTHCFGNLDGGESGANVNALTGASNGVQTINAMPTLTAVPVVVAAAPRSRRPETP</sequence>
<dbReference type="InterPro" id="IPR006963">
    <property type="entry name" value="Mopterin_OxRdtase_4Fe-4S_dom"/>
</dbReference>
<feature type="compositionally biased region" description="Polar residues" evidence="6">
    <location>
        <begin position="63"/>
        <end position="76"/>
    </location>
</feature>
<evidence type="ECO:0000313" key="9">
    <source>
        <dbReference type="Proteomes" id="UP001067235"/>
    </source>
</evidence>
<dbReference type="PANTHER" id="PTHR43105:SF9">
    <property type="entry name" value="NADPH-FE(3+) OXIDOREDUCTASE SUBUNIT ALPHA"/>
    <property type="match status" value="1"/>
</dbReference>
<keyword evidence="3" id="KW-0560">Oxidoreductase</keyword>
<gene>
    <name evidence="8" type="ORF">O4213_00825</name>
</gene>
<evidence type="ECO:0000256" key="5">
    <source>
        <dbReference type="ARBA" id="ARBA00023014"/>
    </source>
</evidence>
<dbReference type="Pfam" id="PF04879">
    <property type="entry name" value="Molybdop_Fe4S4"/>
    <property type="match status" value="1"/>
</dbReference>
<dbReference type="Pfam" id="PF01568">
    <property type="entry name" value="Molydop_binding"/>
    <property type="match status" value="1"/>
</dbReference>
<keyword evidence="2" id="KW-0479">Metal-binding</keyword>
<evidence type="ECO:0000256" key="1">
    <source>
        <dbReference type="ARBA" id="ARBA00022485"/>
    </source>
</evidence>
<dbReference type="Gene3D" id="3.40.228.10">
    <property type="entry name" value="Dimethylsulfoxide Reductase, domain 2"/>
    <property type="match status" value="1"/>
</dbReference>
<dbReference type="InterPro" id="IPR006656">
    <property type="entry name" value="Mopterin_OxRdtase"/>
</dbReference>
<evidence type="ECO:0000256" key="4">
    <source>
        <dbReference type="ARBA" id="ARBA00023004"/>
    </source>
</evidence>
<keyword evidence="5" id="KW-0411">Iron-sulfur</keyword>